<dbReference type="PROSITE" id="PS50893">
    <property type="entry name" value="ABC_TRANSPORTER_2"/>
    <property type="match status" value="1"/>
</dbReference>
<keyword evidence="2" id="KW-0813">Transport</keyword>
<dbReference type="SUPFAM" id="SSF52540">
    <property type="entry name" value="P-loop containing nucleoside triphosphate hydrolases"/>
    <property type="match status" value="1"/>
</dbReference>
<dbReference type="RefSeq" id="WP_182665512.1">
    <property type="nucleotide sequence ID" value="NZ_JACIVI010000006.1"/>
</dbReference>
<dbReference type="Proteomes" id="UP000586093">
    <property type="component" value="Unassembled WGS sequence"/>
</dbReference>
<dbReference type="Gene3D" id="3.40.50.300">
    <property type="entry name" value="P-loop containing nucleotide triphosphate hydrolases"/>
    <property type="match status" value="1"/>
</dbReference>
<keyword evidence="9" id="KW-1185">Reference proteome</keyword>
<evidence type="ECO:0000256" key="2">
    <source>
        <dbReference type="ARBA" id="ARBA00022448"/>
    </source>
</evidence>
<proteinExistence type="inferred from homology"/>
<evidence type="ECO:0000256" key="6">
    <source>
        <dbReference type="ARBA" id="ARBA00022840"/>
    </source>
</evidence>
<protein>
    <submittedName>
        <fullName evidence="8">ABC transporter ATP-binding protein</fullName>
    </submittedName>
</protein>
<sequence length="288" mass="32062">MIELDAMQVRFGRFTAVDALSLRVPAGELFGFLGPNGAGKTTTMRVLSGALRASSGQVRVAGCELPRELDRLKPRMACVPDVDTHYEDLSGRENLQLFARLYGVDPRAVEAWLARVELSEAADLKVRSYSRGMKKKLLIARALMHGPQVIFLDEPTAHLDRQAVSRVHALLREQVAEGRTVFLSTHDMDEVEALCDRVALIAHGRLLACDTPARLIARHAQRWCEVQYEHGGRSQRLNLRMDDDAERAQLATLLRSHPHLRMHTREPSFEEVFRSLTAAATAARGGPA</sequence>
<dbReference type="Pfam" id="PF00005">
    <property type="entry name" value="ABC_tran"/>
    <property type="match status" value="1"/>
</dbReference>
<evidence type="ECO:0000256" key="1">
    <source>
        <dbReference type="ARBA" id="ARBA00005417"/>
    </source>
</evidence>
<evidence type="ECO:0000256" key="5">
    <source>
        <dbReference type="ARBA" id="ARBA00022741"/>
    </source>
</evidence>
<dbReference type="GO" id="GO:0016887">
    <property type="term" value="F:ATP hydrolysis activity"/>
    <property type="evidence" value="ECO:0007669"/>
    <property type="project" value="InterPro"/>
</dbReference>
<comment type="similarity">
    <text evidence="1">Belongs to the ABC transporter superfamily.</text>
</comment>
<keyword evidence="4" id="KW-1003">Cell membrane</keyword>
<organism evidence="8 9">
    <name type="scientific">Aquariibacter albus</name>
    <dbReference type="NCBI Taxonomy" id="2759899"/>
    <lineage>
        <taxon>Bacteria</taxon>
        <taxon>Pseudomonadati</taxon>
        <taxon>Pseudomonadota</taxon>
        <taxon>Betaproteobacteria</taxon>
        <taxon>Burkholderiales</taxon>
        <taxon>Sphaerotilaceae</taxon>
        <taxon>Aquariibacter</taxon>
    </lineage>
</organism>
<dbReference type="CDD" id="cd03230">
    <property type="entry name" value="ABC_DR_subfamily_A"/>
    <property type="match status" value="1"/>
</dbReference>
<keyword evidence="6 8" id="KW-0067">ATP-binding</keyword>
<accession>A0A839HTQ9</accession>
<dbReference type="InterPro" id="IPR050763">
    <property type="entry name" value="ABC_transporter_ATP-binding"/>
</dbReference>
<dbReference type="AlphaFoldDB" id="A0A839HTQ9"/>
<feature type="domain" description="ABC transporter" evidence="7">
    <location>
        <begin position="2"/>
        <end position="228"/>
    </location>
</feature>
<evidence type="ECO:0000313" key="8">
    <source>
        <dbReference type="EMBL" id="MBB1163000.1"/>
    </source>
</evidence>
<name>A0A839HTQ9_9BURK</name>
<dbReference type="EMBL" id="JACIVI010000006">
    <property type="protein sequence ID" value="MBB1163000.1"/>
    <property type="molecule type" value="Genomic_DNA"/>
</dbReference>
<dbReference type="SMART" id="SM00382">
    <property type="entry name" value="AAA"/>
    <property type="match status" value="1"/>
</dbReference>
<comment type="caution">
    <text evidence="8">The sequence shown here is derived from an EMBL/GenBank/DDBJ whole genome shotgun (WGS) entry which is preliminary data.</text>
</comment>
<evidence type="ECO:0000256" key="4">
    <source>
        <dbReference type="ARBA" id="ARBA00022475"/>
    </source>
</evidence>
<reference evidence="8 9" key="1">
    <citation type="submission" date="2020-08" db="EMBL/GenBank/DDBJ databases">
        <title>Aquariorum lacteus gen. nov., sp. nov., a new member of the family Comamonadaceae, isolated from freshwater aquarium.</title>
        <authorList>
            <person name="Chun S.-J."/>
        </authorList>
    </citation>
    <scope>NUCLEOTIDE SEQUENCE [LARGE SCALE GENOMIC DNA]</scope>
    <source>
        <strain evidence="8 9">SJAQ100</strain>
    </source>
</reference>
<keyword evidence="3" id="KW-0536">Nodulation</keyword>
<evidence type="ECO:0000256" key="3">
    <source>
        <dbReference type="ARBA" id="ARBA00022458"/>
    </source>
</evidence>
<keyword evidence="4" id="KW-0472">Membrane</keyword>
<dbReference type="PANTHER" id="PTHR42711:SF5">
    <property type="entry name" value="ABC TRANSPORTER ATP-BINDING PROTEIN NATA"/>
    <property type="match status" value="1"/>
</dbReference>
<dbReference type="InterPro" id="IPR003593">
    <property type="entry name" value="AAA+_ATPase"/>
</dbReference>
<evidence type="ECO:0000313" key="9">
    <source>
        <dbReference type="Proteomes" id="UP000586093"/>
    </source>
</evidence>
<dbReference type="InterPro" id="IPR003439">
    <property type="entry name" value="ABC_transporter-like_ATP-bd"/>
</dbReference>
<dbReference type="InterPro" id="IPR027417">
    <property type="entry name" value="P-loop_NTPase"/>
</dbReference>
<dbReference type="PANTHER" id="PTHR42711">
    <property type="entry name" value="ABC TRANSPORTER ATP-BINDING PROTEIN"/>
    <property type="match status" value="1"/>
</dbReference>
<dbReference type="GO" id="GO:0005524">
    <property type="term" value="F:ATP binding"/>
    <property type="evidence" value="ECO:0007669"/>
    <property type="project" value="UniProtKB-KW"/>
</dbReference>
<gene>
    <name evidence="8" type="ORF">H4F90_13530</name>
</gene>
<keyword evidence="5" id="KW-0547">Nucleotide-binding</keyword>
<evidence type="ECO:0000259" key="7">
    <source>
        <dbReference type="PROSITE" id="PS50893"/>
    </source>
</evidence>